<organism evidence="2 3">
    <name type="scientific">Panicum virgatum</name>
    <name type="common">Blackwell switchgrass</name>
    <dbReference type="NCBI Taxonomy" id="38727"/>
    <lineage>
        <taxon>Eukaryota</taxon>
        <taxon>Viridiplantae</taxon>
        <taxon>Streptophyta</taxon>
        <taxon>Embryophyta</taxon>
        <taxon>Tracheophyta</taxon>
        <taxon>Spermatophyta</taxon>
        <taxon>Magnoliopsida</taxon>
        <taxon>Liliopsida</taxon>
        <taxon>Poales</taxon>
        <taxon>Poaceae</taxon>
        <taxon>PACMAD clade</taxon>
        <taxon>Panicoideae</taxon>
        <taxon>Panicodae</taxon>
        <taxon>Paniceae</taxon>
        <taxon>Panicinae</taxon>
        <taxon>Panicum</taxon>
        <taxon>Panicum sect. Hiantes</taxon>
    </lineage>
</organism>
<accession>A0A8T0VEE3</accession>
<evidence type="ECO:0000313" key="3">
    <source>
        <dbReference type="Proteomes" id="UP000823388"/>
    </source>
</evidence>
<dbReference type="EMBL" id="CM029040">
    <property type="protein sequence ID" value="KAG2633188.1"/>
    <property type="molecule type" value="Genomic_DNA"/>
</dbReference>
<keyword evidence="3" id="KW-1185">Reference proteome</keyword>
<comment type="caution">
    <text evidence="2">The sequence shown here is derived from an EMBL/GenBank/DDBJ whole genome shotgun (WGS) entry which is preliminary data.</text>
</comment>
<dbReference type="Proteomes" id="UP000823388">
    <property type="component" value="Chromosome 2N"/>
</dbReference>
<evidence type="ECO:0000313" key="2">
    <source>
        <dbReference type="EMBL" id="KAG2633188.1"/>
    </source>
</evidence>
<reference evidence="2" key="1">
    <citation type="submission" date="2020-05" db="EMBL/GenBank/DDBJ databases">
        <title>WGS assembly of Panicum virgatum.</title>
        <authorList>
            <person name="Lovell J.T."/>
            <person name="Jenkins J."/>
            <person name="Shu S."/>
            <person name="Juenger T.E."/>
            <person name="Schmutz J."/>
        </authorList>
    </citation>
    <scope>NUCLEOTIDE SEQUENCE</scope>
    <source>
        <strain evidence="2">AP13</strain>
    </source>
</reference>
<evidence type="ECO:0000256" key="1">
    <source>
        <dbReference type="SAM" id="MobiDB-lite"/>
    </source>
</evidence>
<feature type="compositionally biased region" description="Low complexity" evidence="1">
    <location>
        <begin position="27"/>
        <end position="43"/>
    </location>
</feature>
<feature type="region of interest" description="Disordered" evidence="1">
    <location>
        <begin position="1"/>
        <end position="89"/>
    </location>
</feature>
<sequence>MDPKRHGRRGVATGARCQLAARPRRPSPGAGQPGPGAMVAAGARSGGGGRIWAQNDAGRGGQPVELAASSPRGAPPLSWRAEDGARSGGGARIWARNDVGGGIWRAAVQHARAVHHGNASVVASGERRHSTGTRGWAEPTCAAGWPARLCARASAHGGQPARQRARASALGGGVTGLLAVAARLTPMVGPRGGGGGPGAEAAMAWLQ</sequence>
<proteinExistence type="predicted"/>
<gene>
    <name evidence="2" type="ORF">PVAP13_2NG273900</name>
</gene>
<name>A0A8T0VEE3_PANVG</name>
<protein>
    <submittedName>
        <fullName evidence="2">Uncharacterized protein</fullName>
    </submittedName>
</protein>
<dbReference type="AlphaFoldDB" id="A0A8T0VEE3"/>